<organism evidence="1 2">
    <name type="scientific">Reticulibacter mediterranei</name>
    <dbReference type="NCBI Taxonomy" id="2778369"/>
    <lineage>
        <taxon>Bacteria</taxon>
        <taxon>Bacillati</taxon>
        <taxon>Chloroflexota</taxon>
        <taxon>Ktedonobacteria</taxon>
        <taxon>Ktedonobacterales</taxon>
        <taxon>Reticulibacteraceae</taxon>
        <taxon>Reticulibacter</taxon>
    </lineage>
</organism>
<name>A0A8J3MZB4_9CHLR</name>
<evidence type="ECO:0000313" key="2">
    <source>
        <dbReference type="Proteomes" id="UP000597444"/>
    </source>
</evidence>
<keyword evidence="2" id="KW-1185">Reference proteome</keyword>
<proteinExistence type="predicted"/>
<comment type="caution">
    <text evidence="1">The sequence shown here is derived from an EMBL/GenBank/DDBJ whole genome shotgun (WGS) entry which is preliminary data.</text>
</comment>
<reference evidence="1" key="1">
    <citation type="submission" date="2020-10" db="EMBL/GenBank/DDBJ databases">
        <title>Taxonomic study of unclassified bacteria belonging to the class Ktedonobacteria.</title>
        <authorList>
            <person name="Yabe S."/>
            <person name="Wang C.M."/>
            <person name="Zheng Y."/>
            <person name="Sakai Y."/>
            <person name="Cavaletti L."/>
            <person name="Monciardini P."/>
            <person name="Donadio S."/>
        </authorList>
    </citation>
    <scope>NUCLEOTIDE SEQUENCE</scope>
    <source>
        <strain evidence="1">ID150040</strain>
    </source>
</reference>
<sequence>MVTPVCGFFFSRQVLSAQLMGSTHAVELADTHHDPKTFSHEMLDLTAGCRRVTLTVI</sequence>
<evidence type="ECO:0000313" key="1">
    <source>
        <dbReference type="EMBL" id="GHO90025.1"/>
    </source>
</evidence>
<dbReference type="AlphaFoldDB" id="A0A8J3MZB4"/>
<protein>
    <submittedName>
        <fullName evidence="1">Uncharacterized protein</fullName>
    </submittedName>
</protein>
<dbReference type="EMBL" id="BNJK01000001">
    <property type="protein sequence ID" value="GHO90025.1"/>
    <property type="molecule type" value="Genomic_DNA"/>
</dbReference>
<dbReference type="Proteomes" id="UP000597444">
    <property type="component" value="Unassembled WGS sequence"/>
</dbReference>
<accession>A0A8J3MZB4</accession>
<gene>
    <name evidence="1" type="ORF">KSF_000730</name>
</gene>